<evidence type="ECO:0000313" key="7">
    <source>
        <dbReference type="Proteomes" id="UP001162480"/>
    </source>
</evidence>
<accession>A0AA36B475</accession>
<feature type="transmembrane region" description="Helical" evidence="4">
    <location>
        <begin position="481"/>
        <end position="503"/>
    </location>
</feature>
<evidence type="ECO:0000259" key="5">
    <source>
        <dbReference type="Pfam" id="PF00135"/>
    </source>
</evidence>
<dbReference type="Proteomes" id="UP001162480">
    <property type="component" value="Chromosome 8"/>
</dbReference>
<evidence type="ECO:0000313" key="6">
    <source>
        <dbReference type="EMBL" id="CAI9727284.1"/>
    </source>
</evidence>
<keyword evidence="4" id="KW-0812">Transmembrane</keyword>
<evidence type="ECO:0000256" key="2">
    <source>
        <dbReference type="ARBA" id="ARBA00022801"/>
    </source>
</evidence>
<feature type="domain" description="Carboxylesterase type B" evidence="5">
    <location>
        <begin position="25"/>
        <end position="445"/>
    </location>
</feature>
<dbReference type="InterPro" id="IPR051093">
    <property type="entry name" value="Neuroligin/BSAL"/>
</dbReference>
<evidence type="ECO:0000256" key="3">
    <source>
        <dbReference type="RuleBase" id="RU361235"/>
    </source>
</evidence>
<dbReference type="InterPro" id="IPR019826">
    <property type="entry name" value="Carboxylesterase_B_AS"/>
</dbReference>
<keyword evidence="2 3" id="KW-0378">Hydrolase</keyword>
<dbReference type="PROSITE" id="PS00122">
    <property type="entry name" value="CARBOXYLESTERASE_B_1"/>
    <property type="match status" value="1"/>
</dbReference>
<dbReference type="PANTHER" id="PTHR43903">
    <property type="entry name" value="NEUROLIGIN"/>
    <property type="match status" value="1"/>
</dbReference>
<sequence>MSCRFVLAARITGGKLKEKKKEGGNEELLPVNIFVHGGSYQGGVGAMFDGSFLALEGIIVVNFNYRLGPLGFLTSPNHGISGNYGMLDQIAAFRWVNENIRHFGGDPNRITIDGHSAGGASVGLHLISPLSKGLFNRVIQQSGTPLAHWAVSSMGDKSDFYDELFLLSVHCAKNTTHNVKACLKSIDTEKLKKIILYELKWLSNISPSFTPVIDGYFLPDHPAKMLQTYPLNAHQFFTGTTRDEGSSFAAYLLSDMDVKASSMKSLLKIMNCFCGYLPGVSGIVGSVLQHYLPWPYEAGNETVILQMFSELMGDYYITAPTQVNADTLQARNITVYFYHFSYISELSHFTSILHGSELFYLIGAPLGGHANFRYDNRDRMMSRYLIRLWATFIKQGLPSLMSLKNFYIDRYTTEKPIYALITKNQRGEPHIEMNIRFKPKKMAFWNKIVPELRRRDLHFANYEKNPYERRLPRDSIEPDPAWGLMTACILLSILVVVLAVFYCRTRHLVKRLLRQSSVSSGTCMINHVN</sequence>
<protein>
    <recommendedName>
        <fullName evidence="3">Carboxylic ester hydrolase</fullName>
        <ecNumber evidence="3">3.1.1.-</ecNumber>
    </recommendedName>
</protein>
<keyword evidence="7" id="KW-1185">Reference proteome</keyword>
<dbReference type="Gene3D" id="3.40.50.1820">
    <property type="entry name" value="alpha/beta hydrolase"/>
    <property type="match status" value="1"/>
</dbReference>
<dbReference type="SUPFAM" id="SSF53474">
    <property type="entry name" value="alpha/beta-Hydrolases"/>
    <property type="match status" value="1"/>
</dbReference>
<keyword evidence="4" id="KW-1133">Transmembrane helix</keyword>
<dbReference type="GO" id="GO:0016787">
    <property type="term" value="F:hydrolase activity"/>
    <property type="evidence" value="ECO:0007669"/>
    <property type="project" value="UniProtKB-KW"/>
</dbReference>
<name>A0AA36B475_OCTVU</name>
<comment type="similarity">
    <text evidence="1 3">Belongs to the type-B carboxylesterase/lipase family.</text>
</comment>
<evidence type="ECO:0000256" key="4">
    <source>
        <dbReference type="SAM" id="Phobius"/>
    </source>
</evidence>
<evidence type="ECO:0000256" key="1">
    <source>
        <dbReference type="ARBA" id="ARBA00005964"/>
    </source>
</evidence>
<dbReference type="AlphaFoldDB" id="A0AA36B475"/>
<dbReference type="InterPro" id="IPR029058">
    <property type="entry name" value="AB_hydrolase_fold"/>
</dbReference>
<gene>
    <name evidence="6" type="ORF">OCTVUL_1B019250</name>
</gene>
<dbReference type="Pfam" id="PF00135">
    <property type="entry name" value="COesterase"/>
    <property type="match status" value="1"/>
</dbReference>
<reference evidence="6" key="1">
    <citation type="submission" date="2023-08" db="EMBL/GenBank/DDBJ databases">
        <authorList>
            <person name="Alioto T."/>
            <person name="Alioto T."/>
            <person name="Gomez Garrido J."/>
        </authorList>
    </citation>
    <scope>NUCLEOTIDE SEQUENCE</scope>
</reference>
<dbReference type="EMBL" id="OX597821">
    <property type="protein sequence ID" value="CAI9727284.1"/>
    <property type="molecule type" value="Genomic_DNA"/>
</dbReference>
<proteinExistence type="inferred from homology"/>
<dbReference type="EC" id="3.1.1.-" evidence="3"/>
<keyword evidence="4" id="KW-0472">Membrane</keyword>
<organism evidence="6 7">
    <name type="scientific">Octopus vulgaris</name>
    <name type="common">Common octopus</name>
    <dbReference type="NCBI Taxonomy" id="6645"/>
    <lineage>
        <taxon>Eukaryota</taxon>
        <taxon>Metazoa</taxon>
        <taxon>Spiralia</taxon>
        <taxon>Lophotrochozoa</taxon>
        <taxon>Mollusca</taxon>
        <taxon>Cephalopoda</taxon>
        <taxon>Coleoidea</taxon>
        <taxon>Octopodiformes</taxon>
        <taxon>Octopoda</taxon>
        <taxon>Incirrata</taxon>
        <taxon>Octopodidae</taxon>
        <taxon>Octopus</taxon>
    </lineage>
</organism>
<dbReference type="InterPro" id="IPR002018">
    <property type="entry name" value="CarbesteraseB"/>
</dbReference>